<dbReference type="GO" id="GO:0004190">
    <property type="term" value="F:aspartic-type endopeptidase activity"/>
    <property type="evidence" value="ECO:0007669"/>
    <property type="project" value="UniProtKB-KW"/>
</dbReference>
<dbReference type="Gene3D" id="3.40.50.1450">
    <property type="entry name" value="HybD-like"/>
    <property type="match status" value="1"/>
</dbReference>
<dbReference type="Proteomes" id="UP001239397">
    <property type="component" value="Chromosome"/>
</dbReference>
<evidence type="ECO:0000256" key="4">
    <source>
        <dbReference type="ARBA" id="ARBA00022801"/>
    </source>
</evidence>
<dbReference type="RefSeq" id="WP_285996960.1">
    <property type="nucleotide sequence ID" value="NZ_CP127295.1"/>
</dbReference>
<reference evidence="6 7" key="1">
    <citation type="submission" date="2023-06" db="EMBL/GenBank/DDBJ databases">
        <authorList>
            <person name="Oyuntsetseg B."/>
            <person name="Kim S.B."/>
        </authorList>
    </citation>
    <scope>NUCLEOTIDE SEQUENCE [LARGE SCALE GENOMIC DNA]</scope>
    <source>
        <strain evidence="6 7">4-36</strain>
    </source>
</reference>
<gene>
    <name evidence="6" type="ORF">QRX60_41625</name>
</gene>
<keyword evidence="7" id="KW-1185">Reference proteome</keyword>
<feature type="region of interest" description="Disordered" evidence="5">
    <location>
        <begin position="162"/>
        <end position="182"/>
    </location>
</feature>
<dbReference type="EMBL" id="CP127295">
    <property type="protein sequence ID" value="WIY00494.1"/>
    <property type="molecule type" value="Genomic_DNA"/>
</dbReference>
<dbReference type="KEGG" id="amog:QRX60_41625"/>
<evidence type="ECO:0000313" key="6">
    <source>
        <dbReference type="EMBL" id="WIY00494.1"/>
    </source>
</evidence>
<evidence type="ECO:0000256" key="3">
    <source>
        <dbReference type="ARBA" id="ARBA00022750"/>
    </source>
</evidence>
<dbReference type="Pfam" id="PF01750">
    <property type="entry name" value="HycI"/>
    <property type="match status" value="1"/>
</dbReference>
<dbReference type="AlphaFoldDB" id="A0A9Y2NG71"/>
<name>A0A9Y2NG71_9PSEU</name>
<keyword evidence="2 6" id="KW-0645">Protease</keyword>
<comment type="similarity">
    <text evidence="1">Belongs to the peptidase A31 family.</text>
</comment>
<evidence type="ECO:0000256" key="1">
    <source>
        <dbReference type="ARBA" id="ARBA00006814"/>
    </source>
</evidence>
<organism evidence="6 7">
    <name type="scientific">Amycolatopsis mongoliensis</name>
    <dbReference type="NCBI Taxonomy" id="715475"/>
    <lineage>
        <taxon>Bacteria</taxon>
        <taxon>Bacillati</taxon>
        <taxon>Actinomycetota</taxon>
        <taxon>Actinomycetes</taxon>
        <taxon>Pseudonocardiales</taxon>
        <taxon>Pseudonocardiaceae</taxon>
        <taxon>Amycolatopsis</taxon>
    </lineage>
</organism>
<dbReference type="PANTHER" id="PTHR30302:SF1">
    <property type="entry name" value="HYDROGENASE 2 MATURATION PROTEASE"/>
    <property type="match status" value="1"/>
</dbReference>
<dbReference type="PRINTS" id="PR00446">
    <property type="entry name" value="HYDRGNUPTAKE"/>
</dbReference>
<dbReference type="PANTHER" id="PTHR30302">
    <property type="entry name" value="HYDROGENASE 1 MATURATION PROTEASE"/>
    <property type="match status" value="1"/>
</dbReference>
<evidence type="ECO:0000256" key="2">
    <source>
        <dbReference type="ARBA" id="ARBA00022670"/>
    </source>
</evidence>
<dbReference type="InterPro" id="IPR023430">
    <property type="entry name" value="Pept_HybD-like_dom_sf"/>
</dbReference>
<dbReference type="NCBIfam" id="TIGR00072">
    <property type="entry name" value="hydrog_prot"/>
    <property type="match status" value="1"/>
</dbReference>
<keyword evidence="3" id="KW-0064">Aspartyl protease</keyword>
<dbReference type="GO" id="GO:0008047">
    <property type="term" value="F:enzyme activator activity"/>
    <property type="evidence" value="ECO:0007669"/>
    <property type="project" value="InterPro"/>
</dbReference>
<keyword evidence="4" id="KW-0378">Hydrolase</keyword>
<protein>
    <submittedName>
        <fullName evidence="6">Hydrogenase maturation protease</fullName>
    </submittedName>
</protein>
<evidence type="ECO:0000313" key="7">
    <source>
        <dbReference type="Proteomes" id="UP001239397"/>
    </source>
</evidence>
<proteinExistence type="inferred from homology"/>
<dbReference type="SUPFAM" id="SSF53163">
    <property type="entry name" value="HybD-like"/>
    <property type="match status" value="1"/>
</dbReference>
<evidence type="ECO:0000256" key="5">
    <source>
        <dbReference type="SAM" id="MobiDB-lite"/>
    </source>
</evidence>
<dbReference type="InterPro" id="IPR000671">
    <property type="entry name" value="Peptidase_A31"/>
</dbReference>
<accession>A0A9Y2NG71</accession>
<sequence length="182" mass="18611">MTAPAPVLVLGIGNELLGDDGVGVVAARRLAPLLPPGVEVLDGSTLGLLLTPLLADRAAVLVLDAVSERHGPPGSIVLLRDAEIRRGHGMRATAHDVGLVDALSAVELMGRAPRHLALAGLVTEAPVCRFGLGPVARDRLPDVLGTACEVLRGWGVPGIRHRPGAKGSRPGALAPSGNAFEV</sequence>
<dbReference type="GO" id="GO:0016485">
    <property type="term" value="P:protein processing"/>
    <property type="evidence" value="ECO:0007669"/>
    <property type="project" value="TreeGrafter"/>
</dbReference>